<feature type="compositionally biased region" description="Pro residues" evidence="2">
    <location>
        <begin position="522"/>
        <end position="533"/>
    </location>
</feature>
<dbReference type="EnsemblMetazoa" id="CLYHEMT008859.2">
    <property type="protein sequence ID" value="CLYHEMP008859.2"/>
    <property type="gene ID" value="CLYHEMG008859"/>
</dbReference>
<feature type="region of interest" description="Disordered" evidence="2">
    <location>
        <begin position="638"/>
        <end position="708"/>
    </location>
</feature>
<dbReference type="Gene3D" id="2.60.120.260">
    <property type="entry name" value="Galactose-binding domain-like"/>
    <property type="match status" value="1"/>
</dbReference>
<keyword evidence="5" id="KW-1185">Reference proteome</keyword>
<evidence type="ECO:0000256" key="2">
    <source>
        <dbReference type="SAM" id="MobiDB-lite"/>
    </source>
</evidence>
<evidence type="ECO:0000256" key="1">
    <source>
        <dbReference type="SAM" id="Coils"/>
    </source>
</evidence>
<feature type="compositionally biased region" description="Basic residues" evidence="2">
    <location>
        <begin position="470"/>
        <end position="488"/>
    </location>
</feature>
<reference evidence="4" key="1">
    <citation type="submission" date="2021-01" db="UniProtKB">
        <authorList>
            <consortium name="EnsemblMetazoa"/>
        </authorList>
    </citation>
    <scope>IDENTIFICATION</scope>
</reference>
<feature type="coiled-coil region" evidence="1">
    <location>
        <begin position="286"/>
        <end position="327"/>
    </location>
</feature>
<accession>A0A7M5WS57</accession>
<name>A0A7M5WS57_9CNID</name>
<sequence length="822" mass="97929">FFSKWETCSILFDVKKSLWFEMSSQTIAYTASQTGNLNSDLLRYRLTRYQQNEATQTNKCDKYKVSLVDVKHPRTTITRYQLYTNDHTPNYQIPHDNQYISDFLFRHDGQFSDTQSLSNLVEDEEQVHFLGYHGAESQRNALLKNLIRLRHGLKFDEQLHKEIFFEKLNFMMVLLSPQKRWRNKDRNTWCFFPHHKKCFCDYKTEGCRKQRLLVESISRLEFFNRQYQKLRESVKEKIDLSLQRFYKQNERYIRQFEEKLRRRENVKTKRQKRMLEISSYIDKIKNERRLEKIENYRKVAESAEKDEHERKLNYERLKEKLKEKRKKELEFVSPKKVTPILPPLVENDVTKEPERIDIIKEDPDLIDVTEEKSELEEEIEEEEESFSLPSIEVKMKDQKISALEKLRKIRTEKTTENAQPKRATKKKKINKLPPLTSMRSKLRLALGNREKITPKERVSITPEAESPQSKKSRRRRRKKHSSKKKHKDKTVVESTTNNNVETLREEQKPPTPPLEIEKPPETPKTPPPPPPPDYLEVDLGKEHFVQQIVLEQKDKNKKSTQRQRKCSFTMSYSIDGSDWFSYNDPVGNIFNFRDDGKKAFSIHVLDEGLATRYIRVHPTKNKNRFQINETLLGVELKQDENTKNGRRRRPKRTKRIMDTAIDENLMNRSPKPPTPPRSPLPPPSPPTSDIVENESESESSEGDFDDFEDDLIVRRSSLSTDDGSLSEKSKKADRKTSIFSLNDIQEDIEKEELLRRLKEEEEEKRLEEEHQRLMKRNRLLAEKRHQIKKQLQQKRRNQLSSNQKEKQGKMRMVRILMNKQLN</sequence>
<feature type="domain" description="F5/8 type C" evidence="3">
    <location>
        <begin position="532"/>
        <end position="634"/>
    </location>
</feature>
<keyword evidence="1" id="KW-0175">Coiled coil</keyword>
<feature type="compositionally biased region" description="Acidic residues" evidence="2">
    <location>
        <begin position="370"/>
        <end position="385"/>
    </location>
</feature>
<dbReference type="Proteomes" id="UP000594262">
    <property type="component" value="Unplaced"/>
</dbReference>
<feature type="compositionally biased region" description="Basic residues" evidence="2">
    <location>
        <begin position="787"/>
        <end position="797"/>
    </location>
</feature>
<evidence type="ECO:0000313" key="4">
    <source>
        <dbReference type="EnsemblMetazoa" id="CLYHEMP008859.2"/>
    </source>
</evidence>
<protein>
    <recommendedName>
        <fullName evidence="3">F5/8 type C domain-containing protein</fullName>
    </recommendedName>
</protein>
<proteinExistence type="predicted"/>
<dbReference type="AlphaFoldDB" id="A0A7M5WS57"/>
<dbReference type="OrthoDB" id="26719at2759"/>
<feature type="region of interest" description="Disordered" evidence="2">
    <location>
        <begin position="787"/>
        <end position="812"/>
    </location>
</feature>
<evidence type="ECO:0000313" key="5">
    <source>
        <dbReference type="Proteomes" id="UP000594262"/>
    </source>
</evidence>
<feature type="compositionally biased region" description="Basic and acidic residues" evidence="2">
    <location>
        <begin position="448"/>
        <end position="458"/>
    </location>
</feature>
<feature type="compositionally biased region" description="Polar residues" evidence="2">
    <location>
        <begin position="492"/>
        <end position="501"/>
    </location>
</feature>
<organism evidence="4 5">
    <name type="scientific">Clytia hemisphaerica</name>
    <dbReference type="NCBI Taxonomy" id="252671"/>
    <lineage>
        <taxon>Eukaryota</taxon>
        <taxon>Metazoa</taxon>
        <taxon>Cnidaria</taxon>
        <taxon>Hydrozoa</taxon>
        <taxon>Hydroidolina</taxon>
        <taxon>Leptothecata</taxon>
        <taxon>Obeliida</taxon>
        <taxon>Clytiidae</taxon>
        <taxon>Clytia</taxon>
    </lineage>
</organism>
<feature type="compositionally biased region" description="Pro residues" evidence="2">
    <location>
        <begin position="670"/>
        <end position="686"/>
    </location>
</feature>
<dbReference type="InterPro" id="IPR008979">
    <property type="entry name" value="Galactose-bd-like_sf"/>
</dbReference>
<feature type="region of interest" description="Disordered" evidence="2">
    <location>
        <begin position="370"/>
        <end position="391"/>
    </location>
</feature>
<evidence type="ECO:0000259" key="3">
    <source>
        <dbReference type="PROSITE" id="PS50022"/>
    </source>
</evidence>
<feature type="compositionally biased region" description="Acidic residues" evidence="2">
    <location>
        <begin position="691"/>
        <end position="708"/>
    </location>
</feature>
<feature type="region of interest" description="Disordered" evidence="2">
    <location>
        <begin position="407"/>
        <end position="537"/>
    </location>
</feature>
<dbReference type="PROSITE" id="PS50022">
    <property type="entry name" value="FA58C_3"/>
    <property type="match status" value="1"/>
</dbReference>
<dbReference type="SUPFAM" id="SSF49785">
    <property type="entry name" value="Galactose-binding domain-like"/>
    <property type="match status" value="1"/>
</dbReference>
<dbReference type="Pfam" id="PF00754">
    <property type="entry name" value="F5_F8_type_C"/>
    <property type="match status" value="1"/>
</dbReference>
<dbReference type="InterPro" id="IPR000421">
    <property type="entry name" value="FA58C"/>
</dbReference>
<feature type="compositionally biased region" description="Basic residues" evidence="2">
    <location>
        <begin position="644"/>
        <end position="654"/>
    </location>
</feature>